<dbReference type="Gene3D" id="1.20.5.190">
    <property type="match status" value="1"/>
</dbReference>
<dbReference type="Gene3D" id="3.40.850.10">
    <property type="entry name" value="Kinesin motor domain"/>
    <property type="match status" value="2"/>
</dbReference>
<evidence type="ECO:0000256" key="7">
    <source>
        <dbReference type="PROSITE-ProRule" id="PRU00782"/>
    </source>
</evidence>
<keyword evidence="2" id="KW-0547">Nucleotide-binding</keyword>
<dbReference type="SMART" id="SM00242">
    <property type="entry name" value="MYSc"/>
    <property type="match status" value="1"/>
</dbReference>
<dbReference type="InterPro" id="IPR036961">
    <property type="entry name" value="Kinesin_motor_dom_sf"/>
</dbReference>
<dbReference type="GO" id="GO:0005737">
    <property type="term" value="C:cytoplasm"/>
    <property type="evidence" value="ECO:0007669"/>
    <property type="project" value="TreeGrafter"/>
</dbReference>
<evidence type="ECO:0000313" key="9">
    <source>
        <dbReference type="EMBL" id="QQP53119.1"/>
    </source>
</evidence>
<dbReference type="GO" id="GO:0048513">
    <property type="term" value="P:animal organ development"/>
    <property type="evidence" value="ECO:0007669"/>
    <property type="project" value="UniProtKB-ARBA"/>
</dbReference>
<dbReference type="GO" id="GO:0005524">
    <property type="term" value="F:ATP binding"/>
    <property type="evidence" value="ECO:0007669"/>
    <property type="project" value="UniProtKB-KW"/>
</dbReference>
<dbReference type="Gene3D" id="1.20.120.720">
    <property type="entry name" value="Myosin VI head, motor domain, U50 subdomain"/>
    <property type="match status" value="1"/>
</dbReference>
<evidence type="ECO:0000256" key="1">
    <source>
        <dbReference type="ARBA" id="ARBA00008314"/>
    </source>
</evidence>
<dbReference type="InterPro" id="IPR001609">
    <property type="entry name" value="Myosin_head_motor_dom-like"/>
</dbReference>
<dbReference type="Pfam" id="PF00612">
    <property type="entry name" value="IQ"/>
    <property type="match status" value="2"/>
</dbReference>
<accession>A0A7T8QS27</accession>
<keyword evidence="6 7" id="KW-0009">Actin-binding</keyword>
<feature type="domain" description="Myosin motor" evidence="8">
    <location>
        <begin position="75"/>
        <end position="733"/>
    </location>
</feature>
<dbReference type="GO" id="GO:0051015">
    <property type="term" value="F:actin filament binding"/>
    <property type="evidence" value="ECO:0007669"/>
    <property type="project" value="TreeGrafter"/>
</dbReference>
<dbReference type="GO" id="GO:0098858">
    <property type="term" value="C:actin-based cell projection"/>
    <property type="evidence" value="ECO:0007669"/>
    <property type="project" value="TreeGrafter"/>
</dbReference>
<feature type="region of interest" description="Actin-binding" evidence="7">
    <location>
        <begin position="604"/>
        <end position="626"/>
    </location>
</feature>
<dbReference type="FunFam" id="1.10.10.820:FF:000001">
    <property type="entry name" value="Myosin heavy chain"/>
    <property type="match status" value="1"/>
</dbReference>
<dbReference type="OrthoDB" id="6359110at2759"/>
<dbReference type="SMART" id="SM00015">
    <property type="entry name" value="IQ"/>
    <property type="match status" value="2"/>
</dbReference>
<dbReference type="PROSITE" id="PS51456">
    <property type="entry name" value="MYOSIN_MOTOR"/>
    <property type="match status" value="1"/>
</dbReference>
<protein>
    <submittedName>
        <fullName evidence="9">Myosin 15</fullName>
    </submittedName>
</protein>
<dbReference type="Pfam" id="PF00063">
    <property type="entry name" value="Myosin_head"/>
    <property type="match status" value="2"/>
</dbReference>
<gene>
    <name evidence="9" type="ORF">FKW44_005477</name>
</gene>
<dbReference type="PRINTS" id="PR00193">
    <property type="entry name" value="MYOSINHEAVY"/>
</dbReference>
<dbReference type="Gene3D" id="6.20.240.20">
    <property type="match status" value="1"/>
</dbReference>
<evidence type="ECO:0000259" key="8">
    <source>
        <dbReference type="PROSITE" id="PS51456"/>
    </source>
</evidence>
<dbReference type="GO" id="GO:0007015">
    <property type="term" value="P:actin filament organization"/>
    <property type="evidence" value="ECO:0007669"/>
    <property type="project" value="TreeGrafter"/>
</dbReference>
<dbReference type="PROSITE" id="PS50096">
    <property type="entry name" value="IQ"/>
    <property type="match status" value="2"/>
</dbReference>
<dbReference type="GO" id="GO:0016020">
    <property type="term" value="C:membrane"/>
    <property type="evidence" value="ECO:0007669"/>
    <property type="project" value="TreeGrafter"/>
</dbReference>
<keyword evidence="5" id="KW-0505">Motor protein</keyword>
<dbReference type="Proteomes" id="UP000595437">
    <property type="component" value="Chromosome 3"/>
</dbReference>
<evidence type="ECO:0000313" key="10">
    <source>
        <dbReference type="Proteomes" id="UP000595437"/>
    </source>
</evidence>
<dbReference type="PANTHER" id="PTHR13140">
    <property type="entry name" value="MYOSIN"/>
    <property type="match status" value="1"/>
</dbReference>
<dbReference type="AlphaFoldDB" id="A0A7T8QS27"/>
<proteinExistence type="inferred from homology"/>
<dbReference type="GO" id="GO:0009888">
    <property type="term" value="P:tissue development"/>
    <property type="evidence" value="ECO:0007669"/>
    <property type="project" value="UniProtKB-ARBA"/>
</dbReference>
<name>A0A7T8QS27_CALRO</name>
<evidence type="ECO:0000256" key="3">
    <source>
        <dbReference type="ARBA" id="ARBA00022840"/>
    </source>
</evidence>
<dbReference type="SUPFAM" id="SSF52540">
    <property type="entry name" value="P-loop containing nucleoside triphosphate hydrolases"/>
    <property type="match status" value="1"/>
</dbReference>
<keyword evidence="10" id="KW-1185">Reference proteome</keyword>
<dbReference type="InterPro" id="IPR000048">
    <property type="entry name" value="IQ_motif_EF-hand-BS"/>
</dbReference>
<dbReference type="InterPro" id="IPR027417">
    <property type="entry name" value="P-loop_NTPase"/>
</dbReference>
<dbReference type="EMBL" id="CP045892">
    <property type="protein sequence ID" value="QQP53119.1"/>
    <property type="molecule type" value="Genomic_DNA"/>
</dbReference>
<dbReference type="CDD" id="cd23767">
    <property type="entry name" value="IQCD"/>
    <property type="match status" value="2"/>
</dbReference>
<comment type="caution">
    <text evidence="7">Lacks conserved residue(s) required for the propagation of feature annotation.</text>
</comment>
<sequence>MHRSSFLCFGVKGEISHQATPKMYTNLSPGDLVWFDPGVGYYHESAKVVMVQAIINSSTKNFTLNNLSSVNLGQNGVEDMITLRDINEASVLWNLRLRYDNANIYTYIGTILISVNPYRGFDTEDGDIYGIKSVTKYDGQILGTLPPHLFAIGSAALARQSSSNLITEQILEGSNLIESFGHARTLTNNNSSRFGKFIQIFLKDGVISGAKFNDYLLDKHRIVSHNSDERNFHIFYELLAGLSKEQKEKFGLMTADKYFYLNQGRNYDIDGKNDKADFGNLISSLQVLGFSLEERDNIFKVVAAILHLGNVYFNRKHFRNGVEGVELGSSVEIKWLAHLLQLNSNAVAQMLTSKSSYETPRDPIVVPMNIDQALDVRDALSKALYASLFSWIIKRMNKILSNKSKKNPNQKGICIYDVYGFEDLNENSFEQLCINFANEHLHNQAEYANEQIEWTPINYSDNGPILNILCKKPVGIFHLLDDESNFPKANDTSFLDKCHYNHALNELYSRPRMSSREFGVKHFAGQVWYNVDGFLKKNRDLASGDILSLLCSTKDRRLLNIFSRLNPKNIQNENIYNDPRNENGHLISMKPRAATVSARFIDNLHHLHGILNESYPFYVLCIKPNPSKLPSKFDMPLVLEQIRVNALVETIMIRKTGYPIRMKYKHFVERFRCLLGARYPSIGYYGGGSPTTKEMARNIVEKFAGEHGADFEFGSSKVFLKENLRKTLETERRQIHDVTVIKLQRAIRGYLARKDFINKKKSTIKLQAAYRGWSVRKDFNKAKKGVIALQAIYR</sequence>
<dbReference type="GO" id="GO:0000146">
    <property type="term" value="F:microfilament motor activity"/>
    <property type="evidence" value="ECO:0007669"/>
    <property type="project" value="TreeGrafter"/>
</dbReference>
<evidence type="ECO:0000256" key="4">
    <source>
        <dbReference type="ARBA" id="ARBA00023123"/>
    </source>
</evidence>
<evidence type="ECO:0000256" key="6">
    <source>
        <dbReference type="ARBA" id="ARBA00023203"/>
    </source>
</evidence>
<dbReference type="Gene3D" id="1.10.10.820">
    <property type="match status" value="1"/>
</dbReference>
<dbReference type="Gene3D" id="1.20.58.530">
    <property type="match status" value="1"/>
</dbReference>
<keyword evidence="3" id="KW-0067">ATP-binding</keyword>
<dbReference type="PANTHER" id="PTHR13140:SF709">
    <property type="entry name" value="UNCONVENTIONAL MYOSIN-XV"/>
    <property type="match status" value="1"/>
</dbReference>
<organism evidence="9 10">
    <name type="scientific">Caligus rogercresseyi</name>
    <name type="common">Sea louse</name>
    <dbReference type="NCBI Taxonomy" id="217165"/>
    <lineage>
        <taxon>Eukaryota</taxon>
        <taxon>Metazoa</taxon>
        <taxon>Ecdysozoa</taxon>
        <taxon>Arthropoda</taxon>
        <taxon>Crustacea</taxon>
        <taxon>Multicrustacea</taxon>
        <taxon>Hexanauplia</taxon>
        <taxon>Copepoda</taxon>
        <taxon>Siphonostomatoida</taxon>
        <taxon>Caligidae</taxon>
        <taxon>Caligus</taxon>
    </lineage>
</organism>
<comment type="similarity">
    <text evidence="1 7">Belongs to the TRAFAC class myosin-kinesin ATPase superfamily. Myosin family.</text>
</comment>
<dbReference type="GO" id="GO:0016459">
    <property type="term" value="C:myosin complex"/>
    <property type="evidence" value="ECO:0007669"/>
    <property type="project" value="UniProtKB-KW"/>
</dbReference>
<dbReference type="GO" id="GO:0048731">
    <property type="term" value="P:system development"/>
    <property type="evidence" value="ECO:0007669"/>
    <property type="project" value="UniProtKB-ARBA"/>
</dbReference>
<evidence type="ECO:0000256" key="5">
    <source>
        <dbReference type="ARBA" id="ARBA00023175"/>
    </source>
</evidence>
<reference evidence="10" key="1">
    <citation type="submission" date="2021-01" db="EMBL/GenBank/DDBJ databases">
        <title>Caligus Genome Assembly.</title>
        <authorList>
            <person name="Gallardo-Escarate C."/>
        </authorList>
    </citation>
    <scope>NUCLEOTIDE SEQUENCE [LARGE SCALE GENOMIC DNA]</scope>
</reference>
<evidence type="ECO:0000256" key="2">
    <source>
        <dbReference type="ARBA" id="ARBA00022741"/>
    </source>
</evidence>
<keyword evidence="4 7" id="KW-0518">Myosin</keyword>